<evidence type="ECO:0000259" key="1">
    <source>
        <dbReference type="SMART" id="SM00901"/>
    </source>
</evidence>
<dbReference type="InterPro" id="IPR014966">
    <property type="entry name" value="FRG-dom"/>
</dbReference>
<accession>A0A1W6YGR5</accession>
<dbReference type="EMBL" id="CP021108">
    <property type="protein sequence ID" value="ARP80231.1"/>
    <property type="molecule type" value="Genomic_DNA"/>
</dbReference>
<sequence length="293" mass="32915">MPPPEGRRLETITEYKLWSFTGGSPVATVVQRQDYRKADAYPVGSYFELATRIAELQFHNRDHILLFRGQAADHRNRAGYTSLKPTILRGNGGKNPSLDELRKRYARLTAAEKILAEEYLGAGFLGLERVGRHGMVRWAILQHYEICATPLLDVTHSLRVAASFASHDARDEAYVFVVGVPYLSGGITVSAESGLQTIRLSSVCPPSAARPHLQEGYLLGEYPEMSGIGQKALYLHHEMDFGRRLVAKFRFDPGQFWKGHSFPIVGRHELYPSSDPMLDLARRVSARLAHEER</sequence>
<dbReference type="Proteomes" id="UP000194151">
    <property type="component" value="Chromosome"/>
</dbReference>
<feature type="domain" description="FRG" evidence="1">
    <location>
        <begin position="61"/>
        <end position="176"/>
    </location>
</feature>
<evidence type="ECO:0000313" key="2">
    <source>
        <dbReference type="EMBL" id="ARP80231.1"/>
    </source>
</evidence>
<keyword evidence="3" id="KW-1185">Reference proteome</keyword>
<protein>
    <recommendedName>
        <fullName evidence="1">FRG domain-containing protein</fullName>
    </recommendedName>
</protein>
<reference evidence="2 3" key="1">
    <citation type="submission" date="2017-05" db="EMBL/GenBank/DDBJ databases">
        <title>Complete and WGS of Bordetella genogroups.</title>
        <authorList>
            <person name="Spilker T."/>
            <person name="LiPuma J."/>
        </authorList>
    </citation>
    <scope>NUCLEOTIDE SEQUENCE [LARGE SCALE GENOMIC DNA]</scope>
    <source>
        <strain evidence="2 3">AU19157</strain>
    </source>
</reference>
<proteinExistence type="predicted"/>
<name>A0A1W6YGR5_9BORD</name>
<evidence type="ECO:0000313" key="3">
    <source>
        <dbReference type="Proteomes" id="UP000194151"/>
    </source>
</evidence>
<organism evidence="2 3">
    <name type="scientific">Bordetella genomosp. 8</name>
    <dbReference type="NCBI Taxonomy" id="1416806"/>
    <lineage>
        <taxon>Bacteria</taxon>
        <taxon>Pseudomonadati</taxon>
        <taxon>Pseudomonadota</taxon>
        <taxon>Betaproteobacteria</taxon>
        <taxon>Burkholderiales</taxon>
        <taxon>Alcaligenaceae</taxon>
        <taxon>Bordetella</taxon>
    </lineage>
</organism>
<gene>
    <name evidence="2" type="ORF">CAL12_04900</name>
</gene>
<dbReference type="Pfam" id="PF08867">
    <property type="entry name" value="FRG"/>
    <property type="match status" value="1"/>
</dbReference>
<dbReference type="AlphaFoldDB" id="A0A1W6YGR5"/>
<dbReference type="SMART" id="SM00901">
    <property type="entry name" value="FRG"/>
    <property type="match status" value="1"/>
</dbReference>
<dbReference type="KEGG" id="bgv:CAL12_04900"/>
<dbReference type="STRING" id="1416806.CAL12_04900"/>